<protein>
    <submittedName>
        <fullName evidence="2">Uncharacterized protein</fullName>
    </submittedName>
</protein>
<accession>A0A1E7K2S1</accession>
<name>A0A1E7K2S1_9ACTN</name>
<dbReference type="Proteomes" id="UP000175829">
    <property type="component" value="Unassembled WGS sequence"/>
</dbReference>
<proteinExistence type="predicted"/>
<organism evidence="2 3">
    <name type="scientific">Streptomyces qinglanensis</name>
    <dbReference type="NCBI Taxonomy" id="943816"/>
    <lineage>
        <taxon>Bacteria</taxon>
        <taxon>Bacillati</taxon>
        <taxon>Actinomycetota</taxon>
        <taxon>Actinomycetes</taxon>
        <taxon>Kitasatosporales</taxon>
        <taxon>Streptomycetaceae</taxon>
        <taxon>Streptomyces</taxon>
    </lineage>
</organism>
<feature type="region of interest" description="Disordered" evidence="1">
    <location>
        <begin position="97"/>
        <end position="118"/>
    </location>
</feature>
<evidence type="ECO:0000313" key="3">
    <source>
        <dbReference type="Proteomes" id="UP000175829"/>
    </source>
</evidence>
<evidence type="ECO:0000313" key="2">
    <source>
        <dbReference type="EMBL" id="OEU98234.1"/>
    </source>
</evidence>
<reference evidence="2 3" key="1">
    <citation type="journal article" date="2016" name="Front. Microbiol.">
        <title>Comparative Genomics Analysis of Streptomyces Species Reveals Their Adaptation to the Marine Environment and Their Diversity at the Genomic Level.</title>
        <authorList>
            <person name="Tian X."/>
            <person name="Zhang Z."/>
            <person name="Yang T."/>
            <person name="Chen M."/>
            <person name="Li J."/>
            <person name="Chen F."/>
            <person name="Yang J."/>
            <person name="Li W."/>
            <person name="Zhang B."/>
            <person name="Zhang Z."/>
            <person name="Wu J."/>
            <person name="Zhang C."/>
            <person name="Long L."/>
            <person name="Xiao J."/>
        </authorList>
    </citation>
    <scope>NUCLEOTIDE SEQUENCE [LARGE SCALE GENOMIC DNA]</scope>
    <source>
        <strain evidence="2 3">SCSIO M10379</strain>
    </source>
</reference>
<dbReference type="PATRIC" id="fig|943816.4.peg.1583"/>
<gene>
    <name evidence="2" type="ORF">AN217_10845</name>
</gene>
<evidence type="ECO:0000256" key="1">
    <source>
        <dbReference type="SAM" id="MobiDB-lite"/>
    </source>
</evidence>
<dbReference type="EMBL" id="LJGV01000022">
    <property type="protein sequence ID" value="OEU98234.1"/>
    <property type="molecule type" value="Genomic_DNA"/>
</dbReference>
<comment type="caution">
    <text evidence="2">The sequence shown here is derived from an EMBL/GenBank/DDBJ whole genome shotgun (WGS) entry which is preliminary data.</text>
</comment>
<feature type="compositionally biased region" description="Low complexity" evidence="1">
    <location>
        <begin position="105"/>
        <end position="118"/>
    </location>
</feature>
<dbReference type="AlphaFoldDB" id="A0A1E7K2S1"/>
<dbReference type="RefSeq" id="WP_019358466.1">
    <property type="nucleotide sequence ID" value="NZ_LJGV01000022.1"/>
</dbReference>
<sequence>MSGHALAKVTTPRTPGAAHSLDQDWRFAELTAQCCLDPALALRYAVEPRGVLAEFGIATDAATPVPALPAGLGSEVTITSLNPRDTVGHTTDCSSWTYAPPNEPAPAAVPVSPAASTR</sequence>